<dbReference type="InterPro" id="IPR018584">
    <property type="entry name" value="GT87"/>
</dbReference>
<feature type="transmembrane region" description="Helical" evidence="7">
    <location>
        <begin position="187"/>
        <end position="217"/>
    </location>
</feature>
<evidence type="ECO:0000256" key="7">
    <source>
        <dbReference type="SAM" id="Phobius"/>
    </source>
</evidence>
<feature type="transmembrane region" description="Helical" evidence="7">
    <location>
        <begin position="224"/>
        <end position="253"/>
    </location>
</feature>
<evidence type="ECO:0000313" key="8">
    <source>
        <dbReference type="EMBL" id="MBM3282488.1"/>
    </source>
</evidence>
<evidence type="ECO:0000256" key="5">
    <source>
        <dbReference type="ARBA" id="ARBA00022989"/>
    </source>
</evidence>
<proteinExistence type="predicted"/>
<organism evidence="8 9">
    <name type="scientific">Candidatus Iainarchaeum sp</name>
    <dbReference type="NCBI Taxonomy" id="3101447"/>
    <lineage>
        <taxon>Archaea</taxon>
        <taxon>Candidatus Iainarchaeota</taxon>
        <taxon>Candidatus Iainarchaeia</taxon>
        <taxon>Candidatus Iainarchaeales</taxon>
        <taxon>Candidatus Iainarchaeaceae</taxon>
        <taxon>Candidatus Iainarchaeum</taxon>
    </lineage>
</organism>
<feature type="transmembrane region" description="Helical" evidence="7">
    <location>
        <begin position="53"/>
        <end position="74"/>
    </location>
</feature>
<evidence type="ECO:0000256" key="4">
    <source>
        <dbReference type="ARBA" id="ARBA00022692"/>
    </source>
</evidence>
<feature type="transmembrane region" description="Helical" evidence="7">
    <location>
        <begin position="128"/>
        <end position="149"/>
    </location>
</feature>
<dbReference type="EMBL" id="VGJJ01000036">
    <property type="protein sequence ID" value="MBM3282488.1"/>
    <property type="molecule type" value="Genomic_DNA"/>
</dbReference>
<evidence type="ECO:0000313" key="9">
    <source>
        <dbReference type="Proteomes" id="UP000774699"/>
    </source>
</evidence>
<evidence type="ECO:0000256" key="3">
    <source>
        <dbReference type="ARBA" id="ARBA00022679"/>
    </source>
</evidence>
<keyword evidence="3" id="KW-0808">Transferase</keyword>
<dbReference type="GO" id="GO:0016758">
    <property type="term" value="F:hexosyltransferase activity"/>
    <property type="evidence" value="ECO:0007669"/>
    <property type="project" value="InterPro"/>
</dbReference>
<gene>
    <name evidence="8" type="ORF">FJY86_04085</name>
</gene>
<evidence type="ECO:0000256" key="1">
    <source>
        <dbReference type="ARBA" id="ARBA00004651"/>
    </source>
</evidence>
<comment type="subcellular location">
    <subcellularLocation>
        <location evidence="1">Cell membrane</location>
        <topology evidence="1">Multi-pass membrane protein</topology>
    </subcellularLocation>
</comment>
<keyword evidence="5 7" id="KW-1133">Transmembrane helix</keyword>
<feature type="transmembrane region" description="Helical" evidence="7">
    <location>
        <begin position="7"/>
        <end position="24"/>
    </location>
</feature>
<feature type="transmembrane region" description="Helical" evidence="7">
    <location>
        <begin position="259"/>
        <end position="278"/>
    </location>
</feature>
<dbReference type="AlphaFoldDB" id="A0A8T4CC31"/>
<feature type="transmembrane region" description="Helical" evidence="7">
    <location>
        <begin position="156"/>
        <end position="175"/>
    </location>
</feature>
<feature type="transmembrane region" description="Helical" evidence="7">
    <location>
        <begin position="324"/>
        <end position="342"/>
    </location>
</feature>
<protein>
    <submittedName>
        <fullName evidence="8">DUF2029 domain-containing protein</fullName>
    </submittedName>
</protein>
<name>A0A8T4CC31_9ARCH</name>
<feature type="transmembrane region" description="Helical" evidence="7">
    <location>
        <begin position="30"/>
        <end position="46"/>
    </location>
</feature>
<reference evidence="8" key="1">
    <citation type="submission" date="2019-03" db="EMBL/GenBank/DDBJ databases">
        <title>Lake Tanganyika Metagenome-Assembled Genomes (MAGs).</title>
        <authorList>
            <person name="Tran P."/>
        </authorList>
    </citation>
    <scope>NUCLEOTIDE SEQUENCE</scope>
    <source>
        <strain evidence="8">M_DeepCast_50m_m2_156</strain>
    </source>
</reference>
<accession>A0A8T4CC31</accession>
<feature type="transmembrane region" description="Helical" evidence="7">
    <location>
        <begin position="372"/>
        <end position="391"/>
    </location>
</feature>
<sequence>MNNSNRLLVIILVLLLPFFWWQFVPIAFKTISLLALIGYLFLIYFNRFPFLRLFLLIILFFFLSWGILFSLALANSPASDVVVSMEVATRALLSGQNPYAMDFHSSPLLNATASINEPGWIAKGQDSYLLYTHFPYTPAIFLVTIPFSLAFPTLSFYWICFLLLWILFFFILLMIKDPFLREGMLLFIFLNPFILFSVLLGHVADFLGLVLLLHFVFFVFRHRFFLAGLTLGLLVLTKLYFLLLVPFLLVYFFEARQKGLFRGLLVSMFMMSLPFLVWDPLPFLDDTILIYLRSGPGNLVIWKDTVGIFPLLASIGIISPQLEWVPTLTMLTVFILIFVFFLRQKNHSFSHALAYSTLASTAVLFFSKFFSFNYLSLPFTLLAGLLLWKILHAQPSQSLFSIPN</sequence>
<dbReference type="GO" id="GO:0005886">
    <property type="term" value="C:plasma membrane"/>
    <property type="evidence" value="ECO:0007669"/>
    <property type="project" value="UniProtKB-SubCell"/>
</dbReference>
<evidence type="ECO:0000256" key="2">
    <source>
        <dbReference type="ARBA" id="ARBA00022475"/>
    </source>
</evidence>
<keyword evidence="2" id="KW-1003">Cell membrane</keyword>
<keyword evidence="6 7" id="KW-0472">Membrane</keyword>
<comment type="caution">
    <text evidence="8">The sequence shown here is derived from an EMBL/GenBank/DDBJ whole genome shotgun (WGS) entry which is preliminary data.</text>
</comment>
<dbReference type="Pfam" id="PF09594">
    <property type="entry name" value="GT87"/>
    <property type="match status" value="1"/>
</dbReference>
<keyword evidence="4 7" id="KW-0812">Transmembrane</keyword>
<dbReference type="Proteomes" id="UP000774699">
    <property type="component" value="Unassembled WGS sequence"/>
</dbReference>
<evidence type="ECO:0000256" key="6">
    <source>
        <dbReference type="ARBA" id="ARBA00023136"/>
    </source>
</evidence>